<gene>
    <name evidence="7" type="primary">flgF</name>
    <name evidence="7" type="ORF">C4541_01320</name>
</gene>
<feature type="domain" description="Flagellar hook protein FlgE/F/G-like D1" evidence="6">
    <location>
        <begin position="89"/>
        <end position="161"/>
    </location>
</feature>
<dbReference type="GO" id="GO:0030694">
    <property type="term" value="C:bacterial-type flagellum basal body, rod"/>
    <property type="evidence" value="ECO:0007669"/>
    <property type="project" value="InterPro"/>
</dbReference>
<evidence type="ECO:0000256" key="3">
    <source>
        <dbReference type="ARBA" id="ARBA00023143"/>
    </source>
</evidence>
<evidence type="ECO:0000256" key="1">
    <source>
        <dbReference type="ARBA" id="ARBA00004117"/>
    </source>
</evidence>
<dbReference type="Proteomes" id="UP000266426">
    <property type="component" value="Unassembled WGS sequence"/>
</dbReference>
<keyword evidence="7" id="KW-0282">Flagellum</keyword>
<comment type="similarity">
    <text evidence="2 4">Belongs to the flagella basal body rod proteins family.</text>
</comment>
<evidence type="ECO:0000259" key="5">
    <source>
        <dbReference type="Pfam" id="PF06429"/>
    </source>
</evidence>
<dbReference type="AlphaFoldDB" id="A0A3A4RIU6"/>
<accession>A0A3A4RIU6</accession>
<evidence type="ECO:0000313" key="8">
    <source>
        <dbReference type="Proteomes" id="UP000266426"/>
    </source>
</evidence>
<dbReference type="PANTHER" id="PTHR30435">
    <property type="entry name" value="FLAGELLAR PROTEIN"/>
    <property type="match status" value="1"/>
</dbReference>
<dbReference type="EMBL" id="QZJZ01000010">
    <property type="protein sequence ID" value="RJP61667.1"/>
    <property type="molecule type" value="Genomic_DNA"/>
</dbReference>
<protein>
    <submittedName>
        <fullName evidence="7">Flagellar basal-body rod protein FlgF</fullName>
    </submittedName>
</protein>
<keyword evidence="7" id="KW-0969">Cilium</keyword>
<keyword evidence="3 4" id="KW-0975">Bacterial flagellum</keyword>
<reference evidence="7 8" key="1">
    <citation type="journal article" date="2017" name="ISME J.">
        <title>Energy and carbon metabolisms in a deep terrestrial subsurface fluid microbial community.</title>
        <authorList>
            <person name="Momper L."/>
            <person name="Jungbluth S.P."/>
            <person name="Lee M.D."/>
            <person name="Amend J.P."/>
        </authorList>
    </citation>
    <scope>NUCLEOTIDE SEQUENCE [LARGE SCALE GENOMIC DNA]</scope>
    <source>
        <strain evidence="7">SURF_26</strain>
    </source>
</reference>
<dbReference type="InterPro" id="IPR037925">
    <property type="entry name" value="FlgE/F/G-like"/>
</dbReference>
<keyword evidence="7" id="KW-0966">Cell projection</keyword>
<comment type="subcellular location">
    <subcellularLocation>
        <location evidence="1 4">Bacterial flagellum basal body</location>
    </subcellularLocation>
</comment>
<dbReference type="InterPro" id="IPR020013">
    <property type="entry name" value="Flagellar_FlgE/F/G"/>
</dbReference>
<dbReference type="NCBIfam" id="TIGR03506">
    <property type="entry name" value="FlgEFG_subfam"/>
    <property type="match status" value="1"/>
</dbReference>
<dbReference type="Pfam" id="PF06429">
    <property type="entry name" value="Flg_bbr_C"/>
    <property type="match status" value="1"/>
</dbReference>
<dbReference type="PANTHER" id="PTHR30435:SF19">
    <property type="entry name" value="FLAGELLAR BASAL-BODY ROD PROTEIN FLGG"/>
    <property type="match status" value="1"/>
</dbReference>
<evidence type="ECO:0000259" key="6">
    <source>
        <dbReference type="Pfam" id="PF22692"/>
    </source>
</evidence>
<evidence type="ECO:0000256" key="2">
    <source>
        <dbReference type="ARBA" id="ARBA00009677"/>
    </source>
</evidence>
<dbReference type="InterPro" id="IPR012836">
    <property type="entry name" value="FlgF"/>
</dbReference>
<dbReference type="InterPro" id="IPR053967">
    <property type="entry name" value="LlgE_F_G-like_D1"/>
</dbReference>
<evidence type="ECO:0000313" key="7">
    <source>
        <dbReference type="EMBL" id="RJP61667.1"/>
    </source>
</evidence>
<dbReference type="InterPro" id="IPR010930">
    <property type="entry name" value="Flg_bb/hook_C_dom"/>
</dbReference>
<comment type="caution">
    <text evidence="7">The sequence shown here is derived from an EMBL/GenBank/DDBJ whole genome shotgun (WGS) entry which is preliminary data.</text>
</comment>
<feature type="domain" description="Flagellar basal-body/hook protein C-terminal" evidence="5">
    <location>
        <begin position="209"/>
        <end position="250"/>
    </location>
</feature>
<proteinExistence type="inferred from homology"/>
<evidence type="ECO:0000256" key="4">
    <source>
        <dbReference type="RuleBase" id="RU362116"/>
    </source>
</evidence>
<dbReference type="GO" id="GO:0071978">
    <property type="term" value="P:bacterial-type flagellum-dependent swarming motility"/>
    <property type="evidence" value="ECO:0007669"/>
    <property type="project" value="TreeGrafter"/>
</dbReference>
<dbReference type="SUPFAM" id="SSF117143">
    <property type="entry name" value="Flagellar hook protein flgE"/>
    <property type="match status" value="1"/>
</dbReference>
<dbReference type="NCBIfam" id="TIGR02490">
    <property type="entry name" value="flgF"/>
    <property type="match status" value="1"/>
</dbReference>
<organism evidence="7 8">
    <name type="scientific">Candidatus Auribacter fodinae</name>
    <dbReference type="NCBI Taxonomy" id="2093366"/>
    <lineage>
        <taxon>Bacteria</taxon>
        <taxon>Pseudomonadati</taxon>
        <taxon>Candidatus Auribacterota</taxon>
        <taxon>Candidatus Auribacteria</taxon>
        <taxon>Candidatus Auribacterales</taxon>
        <taxon>Candidatus Auribacteraceae</taxon>
        <taxon>Candidatus Auribacter</taxon>
    </lineage>
</organism>
<dbReference type="Pfam" id="PF22692">
    <property type="entry name" value="LlgE_F_G_D1"/>
    <property type="match status" value="1"/>
</dbReference>
<name>A0A3A4RIU6_9BACT</name>
<sequence length="257" mass="28748">MFEGLYNSASGLIAQAQLHELIANNIAKASVTGHKRQNAVCREYTKDFDQYMQAYPHLKDQVGGVKTTDPYTIFEQGRLKHTGNPLDIAIEGEGFFALNVDGQELYTRNGRFTFNKEGYLVTPEGYFVLGENGKLRVFENEDANPAIVRGVTIDASGDVSVLKDGKSERIGKLKIVDVEDPSQMQPLGYSLFKPKDEQTLVGEDFVLSQGYLEESNVNILDEMVSMITNMRLYETNQKILKNHSEVLARSVNEIGRV</sequence>